<evidence type="ECO:0000313" key="2">
    <source>
        <dbReference type="EMBL" id="OJI90842.1"/>
    </source>
</evidence>
<dbReference type="AlphaFoldDB" id="A0A1L9NNQ2"/>
<dbReference type="STRING" id="767770.A0A1L9NNQ2"/>
<dbReference type="EMBL" id="KV878176">
    <property type="protein sequence ID" value="OJI90842.1"/>
    <property type="molecule type" value="Genomic_DNA"/>
</dbReference>
<sequence>MKPPTILATLLTLTLTGLSVADKTCTPSFDYCSDVLLNDKGETFSNYMCYMSYSIYFSI</sequence>
<dbReference type="Proteomes" id="UP000184304">
    <property type="component" value="Unassembled WGS sequence"/>
</dbReference>
<gene>
    <name evidence="2" type="ORF">ASPTUDRAFT_37635</name>
</gene>
<name>A0A1L9NNQ2_ASPTC</name>
<feature type="signal peptide" evidence="1">
    <location>
        <begin position="1"/>
        <end position="21"/>
    </location>
</feature>
<keyword evidence="3" id="KW-1185">Reference proteome</keyword>
<accession>A0A1L9NNQ2</accession>
<proteinExistence type="predicted"/>
<feature type="chain" id="PRO_5012860623" evidence="1">
    <location>
        <begin position="22"/>
        <end position="59"/>
    </location>
</feature>
<dbReference type="OrthoDB" id="4440815at2759"/>
<protein>
    <submittedName>
        <fullName evidence="2">Uncharacterized protein</fullName>
    </submittedName>
</protein>
<evidence type="ECO:0000256" key="1">
    <source>
        <dbReference type="SAM" id="SignalP"/>
    </source>
</evidence>
<dbReference type="VEuPathDB" id="FungiDB:ASPTUDRAFT_37635"/>
<reference evidence="3" key="1">
    <citation type="journal article" date="2017" name="Genome Biol.">
        <title>Comparative genomics reveals high biological diversity and specific adaptations in the industrially and medically important fungal genus Aspergillus.</title>
        <authorList>
            <person name="de Vries R.P."/>
            <person name="Riley R."/>
            <person name="Wiebenga A."/>
            <person name="Aguilar-Osorio G."/>
            <person name="Amillis S."/>
            <person name="Uchima C.A."/>
            <person name="Anderluh G."/>
            <person name="Asadollahi M."/>
            <person name="Askin M."/>
            <person name="Barry K."/>
            <person name="Battaglia E."/>
            <person name="Bayram O."/>
            <person name="Benocci T."/>
            <person name="Braus-Stromeyer S.A."/>
            <person name="Caldana C."/>
            <person name="Canovas D."/>
            <person name="Cerqueira G.C."/>
            <person name="Chen F."/>
            <person name="Chen W."/>
            <person name="Choi C."/>
            <person name="Clum A."/>
            <person name="Dos Santos R.A."/>
            <person name="Damasio A.R."/>
            <person name="Diallinas G."/>
            <person name="Emri T."/>
            <person name="Fekete E."/>
            <person name="Flipphi M."/>
            <person name="Freyberg S."/>
            <person name="Gallo A."/>
            <person name="Gournas C."/>
            <person name="Habgood R."/>
            <person name="Hainaut M."/>
            <person name="Harispe M.L."/>
            <person name="Henrissat B."/>
            <person name="Hilden K.S."/>
            <person name="Hope R."/>
            <person name="Hossain A."/>
            <person name="Karabika E."/>
            <person name="Karaffa L."/>
            <person name="Karanyi Z."/>
            <person name="Krasevec N."/>
            <person name="Kuo A."/>
            <person name="Kusch H."/>
            <person name="LaButti K."/>
            <person name="Lagendijk E.L."/>
            <person name="Lapidus A."/>
            <person name="Levasseur A."/>
            <person name="Lindquist E."/>
            <person name="Lipzen A."/>
            <person name="Logrieco A.F."/>
            <person name="MacCabe A."/>
            <person name="Maekelae M.R."/>
            <person name="Malavazi I."/>
            <person name="Melin P."/>
            <person name="Meyer V."/>
            <person name="Mielnichuk N."/>
            <person name="Miskei M."/>
            <person name="Molnar A.P."/>
            <person name="Mule G."/>
            <person name="Ngan C.Y."/>
            <person name="Orejas M."/>
            <person name="Orosz E."/>
            <person name="Ouedraogo J.P."/>
            <person name="Overkamp K.M."/>
            <person name="Park H.-S."/>
            <person name="Perrone G."/>
            <person name="Piumi F."/>
            <person name="Punt P.J."/>
            <person name="Ram A.F."/>
            <person name="Ramon A."/>
            <person name="Rauscher S."/>
            <person name="Record E."/>
            <person name="Riano-Pachon D.M."/>
            <person name="Robert V."/>
            <person name="Roehrig J."/>
            <person name="Ruller R."/>
            <person name="Salamov A."/>
            <person name="Salih N.S."/>
            <person name="Samson R.A."/>
            <person name="Sandor E."/>
            <person name="Sanguinetti M."/>
            <person name="Schuetze T."/>
            <person name="Sepcic K."/>
            <person name="Shelest E."/>
            <person name="Sherlock G."/>
            <person name="Sophianopoulou V."/>
            <person name="Squina F.M."/>
            <person name="Sun H."/>
            <person name="Susca A."/>
            <person name="Todd R.B."/>
            <person name="Tsang A."/>
            <person name="Unkles S.E."/>
            <person name="van de Wiele N."/>
            <person name="van Rossen-Uffink D."/>
            <person name="Oliveira J.V."/>
            <person name="Vesth T.C."/>
            <person name="Visser J."/>
            <person name="Yu J.-H."/>
            <person name="Zhou M."/>
            <person name="Andersen M.R."/>
            <person name="Archer D.B."/>
            <person name="Baker S.E."/>
            <person name="Benoit I."/>
            <person name="Brakhage A.A."/>
            <person name="Braus G.H."/>
            <person name="Fischer R."/>
            <person name="Frisvad J.C."/>
            <person name="Goldman G.H."/>
            <person name="Houbraken J."/>
            <person name="Oakley B."/>
            <person name="Pocsi I."/>
            <person name="Scazzocchio C."/>
            <person name="Seiboth B."/>
            <person name="vanKuyk P.A."/>
            <person name="Wortman J."/>
            <person name="Dyer P.S."/>
            <person name="Grigoriev I.V."/>
        </authorList>
    </citation>
    <scope>NUCLEOTIDE SEQUENCE [LARGE SCALE GENOMIC DNA]</scope>
    <source>
        <strain evidence="3">CBS 134.48</strain>
    </source>
</reference>
<organism evidence="2 3">
    <name type="scientific">Aspergillus tubingensis (strain CBS 134.48)</name>
    <dbReference type="NCBI Taxonomy" id="767770"/>
    <lineage>
        <taxon>Eukaryota</taxon>
        <taxon>Fungi</taxon>
        <taxon>Dikarya</taxon>
        <taxon>Ascomycota</taxon>
        <taxon>Pezizomycotina</taxon>
        <taxon>Eurotiomycetes</taxon>
        <taxon>Eurotiomycetidae</taxon>
        <taxon>Eurotiales</taxon>
        <taxon>Aspergillaceae</taxon>
        <taxon>Aspergillus</taxon>
        <taxon>Aspergillus subgen. Circumdati</taxon>
    </lineage>
</organism>
<keyword evidence="1" id="KW-0732">Signal</keyword>
<evidence type="ECO:0000313" key="3">
    <source>
        <dbReference type="Proteomes" id="UP000184304"/>
    </source>
</evidence>